<keyword evidence="2" id="KW-1185">Reference proteome</keyword>
<accession>A0A7W0C9Z2</accession>
<evidence type="ECO:0000313" key="1">
    <source>
        <dbReference type="EMBL" id="MBA2881887.1"/>
    </source>
</evidence>
<reference evidence="1 2" key="1">
    <citation type="submission" date="2020-07" db="EMBL/GenBank/DDBJ databases">
        <title>Genomic Encyclopedia of Type Strains, Phase IV (KMG-IV): sequencing the most valuable type-strain genomes for metagenomic binning, comparative biology and taxonomic classification.</title>
        <authorList>
            <person name="Goeker M."/>
        </authorList>
    </citation>
    <scope>NUCLEOTIDE SEQUENCE [LARGE SCALE GENOMIC DNA]</scope>
    <source>
        <strain evidence="1 2">DSM 17721</strain>
    </source>
</reference>
<sequence>MVEHIVIRSFCGKWSKVLIQEKQKSGTGPVKGPPVLCFLIRKKGAINRYRRNKGKTKADGEISGMGWVQGCRFEKRPALRHSVLLPIWPAIRSDSGFRYPGGGKLFPAKETNGVLLTGRMSNGISRKPA</sequence>
<evidence type="ECO:0000313" key="2">
    <source>
        <dbReference type="Proteomes" id="UP000525298"/>
    </source>
</evidence>
<gene>
    <name evidence="1" type="ORF">HNR65_002218</name>
</gene>
<comment type="caution">
    <text evidence="1">The sequence shown here is derived from an EMBL/GenBank/DDBJ whole genome shotgun (WGS) entry which is preliminary data.</text>
</comment>
<organism evidence="1 2">
    <name type="scientific">Desulfosalsimonas propionicica</name>
    <dbReference type="NCBI Taxonomy" id="332175"/>
    <lineage>
        <taxon>Bacteria</taxon>
        <taxon>Pseudomonadati</taxon>
        <taxon>Thermodesulfobacteriota</taxon>
        <taxon>Desulfobacteria</taxon>
        <taxon>Desulfobacterales</taxon>
        <taxon>Desulfosalsimonadaceae</taxon>
        <taxon>Desulfosalsimonas</taxon>
    </lineage>
</organism>
<dbReference type="EMBL" id="JACDUS010000005">
    <property type="protein sequence ID" value="MBA2881887.1"/>
    <property type="molecule type" value="Genomic_DNA"/>
</dbReference>
<protein>
    <submittedName>
        <fullName evidence="1">Uncharacterized protein</fullName>
    </submittedName>
</protein>
<dbReference type="Proteomes" id="UP000525298">
    <property type="component" value="Unassembled WGS sequence"/>
</dbReference>
<dbReference type="RefSeq" id="WP_181551530.1">
    <property type="nucleotide sequence ID" value="NZ_JACDUS010000005.1"/>
</dbReference>
<name>A0A7W0C9Z2_9BACT</name>
<dbReference type="AlphaFoldDB" id="A0A7W0C9Z2"/>
<proteinExistence type="predicted"/>